<reference evidence="2 3" key="1">
    <citation type="submission" date="2019-03" db="EMBL/GenBank/DDBJ databases">
        <title>Genomic Encyclopedia of Type Strains, Phase IV (KMG-IV): sequencing the most valuable type-strain genomes for metagenomic binning, comparative biology and taxonomic classification.</title>
        <authorList>
            <person name="Goeker M."/>
        </authorList>
    </citation>
    <scope>NUCLEOTIDE SEQUENCE [LARGE SCALE GENOMIC DNA]</scope>
    <source>
        <strain evidence="2 3">DSM 100556</strain>
    </source>
</reference>
<organism evidence="2 3">
    <name type="scientific">Kineothrix alysoides</name>
    <dbReference type="NCBI Taxonomy" id="1469948"/>
    <lineage>
        <taxon>Bacteria</taxon>
        <taxon>Bacillati</taxon>
        <taxon>Bacillota</taxon>
        <taxon>Clostridia</taxon>
        <taxon>Lachnospirales</taxon>
        <taxon>Lachnospiraceae</taxon>
        <taxon>Kineothrix</taxon>
    </lineage>
</organism>
<dbReference type="GO" id="GO:0016740">
    <property type="term" value="F:transferase activity"/>
    <property type="evidence" value="ECO:0007669"/>
    <property type="project" value="UniProtKB-KW"/>
</dbReference>
<keyword evidence="3" id="KW-1185">Reference proteome</keyword>
<sequence length="257" mass="29999">MELQMLVSAVNQEVLTLAEKMNIETEAVVINQCESFSYDEYRHKGHRVRCYSLKERGVGLSRNTALMRADGDICIFADEDIVYDTGYAKKVEKEFQERKDADLILFNVKVAPARRTYWNEKEKRIRWYNYGRYPAYSIAARRSALHSANVSFSLLFGGGAIYSNGEDSLFLRDCLKAGLRIYASPVVIGEEIERKSTWFYGYNEKFFKDRGVLYRYLYGRVAIPFSLRFLLAHKKEMCKEIGWKQAYKWMREGVRGL</sequence>
<protein>
    <submittedName>
        <fullName evidence="2">Glycosyl transferase family 2</fullName>
    </submittedName>
</protein>
<dbReference type="STRING" id="1469948.GCA_000732725_03668"/>
<dbReference type="OrthoDB" id="9778406at2"/>
<dbReference type="SUPFAM" id="SSF53448">
    <property type="entry name" value="Nucleotide-diphospho-sugar transferases"/>
    <property type="match status" value="1"/>
</dbReference>
<gene>
    <name evidence="2" type="ORF">EDD76_104193</name>
</gene>
<name>A0A4R1R263_9FIRM</name>
<evidence type="ECO:0000313" key="2">
    <source>
        <dbReference type="EMBL" id="TCL59456.1"/>
    </source>
</evidence>
<dbReference type="InterPro" id="IPR029044">
    <property type="entry name" value="Nucleotide-diphossugar_trans"/>
</dbReference>
<dbReference type="EMBL" id="SLUO01000004">
    <property type="protein sequence ID" value="TCL59456.1"/>
    <property type="molecule type" value="Genomic_DNA"/>
</dbReference>
<keyword evidence="2" id="KW-0808">Transferase</keyword>
<dbReference type="InterPro" id="IPR001173">
    <property type="entry name" value="Glyco_trans_2-like"/>
</dbReference>
<dbReference type="Pfam" id="PF00535">
    <property type="entry name" value="Glycos_transf_2"/>
    <property type="match status" value="1"/>
</dbReference>
<evidence type="ECO:0000259" key="1">
    <source>
        <dbReference type="Pfam" id="PF00535"/>
    </source>
</evidence>
<dbReference type="CDD" id="cd00761">
    <property type="entry name" value="Glyco_tranf_GTA_type"/>
    <property type="match status" value="1"/>
</dbReference>
<evidence type="ECO:0000313" key="3">
    <source>
        <dbReference type="Proteomes" id="UP000295718"/>
    </source>
</evidence>
<feature type="domain" description="Glycosyltransferase 2-like" evidence="1">
    <location>
        <begin position="39"/>
        <end position="127"/>
    </location>
</feature>
<comment type="caution">
    <text evidence="2">The sequence shown here is derived from an EMBL/GenBank/DDBJ whole genome shotgun (WGS) entry which is preliminary data.</text>
</comment>
<dbReference type="AlphaFoldDB" id="A0A4R1R263"/>
<accession>A0A4R1R263</accession>
<proteinExistence type="predicted"/>
<dbReference type="Gene3D" id="3.90.550.10">
    <property type="entry name" value="Spore Coat Polysaccharide Biosynthesis Protein SpsA, Chain A"/>
    <property type="match status" value="1"/>
</dbReference>
<dbReference type="Proteomes" id="UP000295718">
    <property type="component" value="Unassembled WGS sequence"/>
</dbReference>